<dbReference type="Pfam" id="PF13905">
    <property type="entry name" value="Thioredoxin_8"/>
    <property type="match status" value="1"/>
</dbReference>
<name>A0A3P1B5F4_9FLAO</name>
<evidence type="ECO:0000256" key="1">
    <source>
        <dbReference type="ARBA" id="ARBA00004196"/>
    </source>
</evidence>
<proteinExistence type="predicted"/>
<accession>A0A3P1B5F4</accession>
<comment type="subcellular location">
    <subcellularLocation>
        <location evidence="1">Cell envelope</location>
    </subcellularLocation>
</comment>
<evidence type="ECO:0000313" key="7">
    <source>
        <dbReference type="EMBL" id="RRA96278.1"/>
    </source>
</evidence>
<dbReference type="CDD" id="cd02966">
    <property type="entry name" value="TlpA_like_family"/>
    <property type="match status" value="1"/>
</dbReference>
<evidence type="ECO:0000256" key="2">
    <source>
        <dbReference type="ARBA" id="ARBA00022748"/>
    </source>
</evidence>
<dbReference type="AlphaFoldDB" id="A0A3P1B5F4"/>
<keyword evidence="4" id="KW-0676">Redox-active center</keyword>
<dbReference type="PROSITE" id="PS00194">
    <property type="entry name" value="THIOREDOXIN_1"/>
    <property type="match status" value="1"/>
</dbReference>
<keyword evidence="2" id="KW-0201">Cytochrome c-type biogenesis</keyword>
<dbReference type="PROSITE" id="PS51352">
    <property type="entry name" value="THIOREDOXIN_2"/>
    <property type="match status" value="1"/>
</dbReference>
<evidence type="ECO:0000256" key="5">
    <source>
        <dbReference type="SAM" id="SignalP"/>
    </source>
</evidence>
<evidence type="ECO:0000313" key="8">
    <source>
        <dbReference type="Proteomes" id="UP000268372"/>
    </source>
</evidence>
<evidence type="ECO:0000256" key="4">
    <source>
        <dbReference type="ARBA" id="ARBA00023284"/>
    </source>
</evidence>
<dbReference type="PANTHER" id="PTHR42852">
    <property type="entry name" value="THIOL:DISULFIDE INTERCHANGE PROTEIN DSBE"/>
    <property type="match status" value="1"/>
</dbReference>
<dbReference type="Proteomes" id="UP000268372">
    <property type="component" value="Unassembled WGS sequence"/>
</dbReference>
<reference evidence="7 8" key="1">
    <citation type="submission" date="2018-11" db="EMBL/GenBank/DDBJ databases">
        <title>Flavobacterium sp. nov., YIM 102796 draft genome.</title>
        <authorList>
            <person name="Li G."/>
            <person name="Jiang Y."/>
        </authorList>
    </citation>
    <scope>NUCLEOTIDE SEQUENCE [LARGE SCALE GENOMIC DNA]</scope>
    <source>
        <strain evidence="7 8">YIM 102796</strain>
    </source>
</reference>
<organism evidence="7 8">
    <name type="scientific">Paenimyroides viscosum</name>
    <dbReference type="NCBI Taxonomy" id="2488729"/>
    <lineage>
        <taxon>Bacteria</taxon>
        <taxon>Pseudomonadati</taxon>
        <taxon>Bacteroidota</taxon>
        <taxon>Flavobacteriia</taxon>
        <taxon>Flavobacteriales</taxon>
        <taxon>Flavobacteriaceae</taxon>
        <taxon>Paenimyroides</taxon>
    </lineage>
</organism>
<feature type="chain" id="PRO_5018300562" evidence="5">
    <location>
        <begin position="20"/>
        <end position="295"/>
    </location>
</feature>
<dbReference type="GO" id="GO:0030313">
    <property type="term" value="C:cell envelope"/>
    <property type="evidence" value="ECO:0007669"/>
    <property type="project" value="UniProtKB-SubCell"/>
</dbReference>
<dbReference type="InterPro" id="IPR050553">
    <property type="entry name" value="Thioredoxin_ResA/DsbE_sf"/>
</dbReference>
<dbReference type="InterPro" id="IPR036249">
    <property type="entry name" value="Thioredoxin-like_sf"/>
</dbReference>
<dbReference type="RefSeq" id="WP_124898512.1">
    <property type="nucleotide sequence ID" value="NZ_RQTJ01000004.1"/>
</dbReference>
<sequence length="295" mass="34146">MLQKYLSLLLLCAPLLTSAQHTVEDQPKENLQNEGLTEFENFIKHYTEKLQEIAKKKPKAANSSKFTAEESKAYREHYQKEKKVKNEIEVAKFTFIEQNKNNKYTQVLINEKLNGIYEEVNYNLLETFYKGLSQSNKNSENGKKLDAFLKEYASVKIGAKVADFSLPDTKKKQQTLYNNLGKYTIIYFWASWCAPCRKENPNTVALFKKYKNKGLKIIAISLDTDEQQWKNTIEKDHLSWLQLSNLKGWNEPLLQHFKITSIPKAIILDKKGNIVAKDLKGEDLSNKLDELLGKK</sequence>
<feature type="domain" description="Thioredoxin" evidence="6">
    <location>
        <begin position="155"/>
        <end position="295"/>
    </location>
</feature>
<dbReference type="GO" id="GO:0017004">
    <property type="term" value="P:cytochrome complex assembly"/>
    <property type="evidence" value="ECO:0007669"/>
    <property type="project" value="UniProtKB-KW"/>
</dbReference>
<evidence type="ECO:0000256" key="3">
    <source>
        <dbReference type="ARBA" id="ARBA00023157"/>
    </source>
</evidence>
<keyword evidence="8" id="KW-1185">Reference proteome</keyword>
<comment type="caution">
    <text evidence="7">The sequence shown here is derived from an EMBL/GenBank/DDBJ whole genome shotgun (WGS) entry which is preliminary data.</text>
</comment>
<evidence type="ECO:0000259" key="6">
    <source>
        <dbReference type="PROSITE" id="PS51352"/>
    </source>
</evidence>
<dbReference type="InterPro" id="IPR017937">
    <property type="entry name" value="Thioredoxin_CS"/>
</dbReference>
<feature type="signal peptide" evidence="5">
    <location>
        <begin position="1"/>
        <end position="19"/>
    </location>
</feature>
<dbReference type="PANTHER" id="PTHR42852:SF6">
    <property type="entry name" value="THIOL:DISULFIDE INTERCHANGE PROTEIN DSBE"/>
    <property type="match status" value="1"/>
</dbReference>
<dbReference type="Gene3D" id="3.40.30.10">
    <property type="entry name" value="Glutaredoxin"/>
    <property type="match status" value="1"/>
</dbReference>
<keyword evidence="5" id="KW-0732">Signal</keyword>
<dbReference type="InterPro" id="IPR013766">
    <property type="entry name" value="Thioredoxin_domain"/>
</dbReference>
<gene>
    <name evidence="7" type="ORF">EG242_03400</name>
</gene>
<protein>
    <submittedName>
        <fullName evidence="7">TlpA family protein disulfide reductase</fullName>
    </submittedName>
</protein>
<dbReference type="OrthoDB" id="1069091at2"/>
<dbReference type="SUPFAM" id="SSF52833">
    <property type="entry name" value="Thioredoxin-like"/>
    <property type="match status" value="1"/>
</dbReference>
<dbReference type="InterPro" id="IPR012336">
    <property type="entry name" value="Thioredoxin-like_fold"/>
</dbReference>
<keyword evidence="3" id="KW-1015">Disulfide bond</keyword>
<dbReference type="EMBL" id="RQTJ01000004">
    <property type="protein sequence ID" value="RRA96278.1"/>
    <property type="molecule type" value="Genomic_DNA"/>
</dbReference>